<dbReference type="GO" id="GO:0005184">
    <property type="term" value="F:neuropeptide hormone activity"/>
    <property type="evidence" value="ECO:0007669"/>
    <property type="project" value="InterPro"/>
</dbReference>
<name>A0A5E4N6B5_9HEMI</name>
<dbReference type="PANTHER" id="PTHR35980:SF1">
    <property type="entry name" value="NEUROPEPTIDE CCHAMIDE-1-RELATED"/>
    <property type="match status" value="1"/>
</dbReference>
<proteinExistence type="predicted"/>
<keyword evidence="1" id="KW-1133">Transmembrane helix</keyword>
<sequence length="129" mass="14787">MTNRLNRNITTMLPPRPRVATTCHFCMVLLAVVVMFAVDSGTAKRGCAMFGHSCYGGHGKRSFQGPAVQESAARDWPSTSEEETRIDDVINKYFEMKPSSPHFSPFWQKWVQMYNERKMNNPPNDHNMM</sequence>
<evidence type="ECO:0000256" key="1">
    <source>
        <dbReference type="SAM" id="Phobius"/>
    </source>
</evidence>
<dbReference type="PANTHER" id="PTHR35980">
    <property type="entry name" value="NEUROPEPTIDE CCHAMIDE-1-RELATED"/>
    <property type="match status" value="1"/>
</dbReference>
<dbReference type="OrthoDB" id="6366777at2759"/>
<dbReference type="AlphaFoldDB" id="A0A5E4N6B5"/>
<dbReference type="InterPro" id="IPR037729">
    <property type="entry name" value="CCHa1/2"/>
</dbReference>
<evidence type="ECO:0000313" key="3">
    <source>
        <dbReference type="Proteomes" id="UP000325440"/>
    </source>
</evidence>
<dbReference type="Proteomes" id="UP000325440">
    <property type="component" value="Unassembled WGS sequence"/>
</dbReference>
<dbReference type="GO" id="GO:0007218">
    <property type="term" value="P:neuropeptide signaling pathway"/>
    <property type="evidence" value="ECO:0007669"/>
    <property type="project" value="InterPro"/>
</dbReference>
<dbReference type="EMBL" id="CABPRJ010001441">
    <property type="protein sequence ID" value="VVC37101.1"/>
    <property type="molecule type" value="Genomic_DNA"/>
</dbReference>
<gene>
    <name evidence="2" type="ORF">CINCED_3A007409</name>
</gene>
<keyword evidence="3" id="KW-1185">Reference proteome</keyword>
<feature type="transmembrane region" description="Helical" evidence="1">
    <location>
        <begin position="21"/>
        <end position="38"/>
    </location>
</feature>
<protein>
    <submittedName>
        <fullName evidence="2">Uncharacterized protein</fullName>
    </submittedName>
</protein>
<dbReference type="GO" id="GO:0005615">
    <property type="term" value="C:extracellular space"/>
    <property type="evidence" value="ECO:0007669"/>
    <property type="project" value="TreeGrafter"/>
</dbReference>
<keyword evidence="1" id="KW-0472">Membrane</keyword>
<organism evidence="2 3">
    <name type="scientific">Cinara cedri</name>
    <dbReference type="NCBI Taxonomy" id="506608"/>
    <lineage>
        <taxon>Eukaryota</taxon>
        <taxon>Metazoa</taxon>
        <taxon>Ecdysozoa</taxon>
        <taxon>Arthropoda</taxon>
        <taxon>Hexapoda</taxon>
        <taxon>Insecta</taxon>
        <taxon>Pterygota</taxon>
        <taxon>Neoptera</taxon>
        <taxon>Paraneoptera</taxon>
        <taxon>Hemiptera</taxon>
        <taxon>Sternorrhyncha</taxon>
        <taxon>Aphidomorpha</taxon>
        <taxon>Aphidoidea</taxon>
        <taxon>Aphididae</taxon>
        <taxon>Lachninae</taxon>
        <taxon>Cinara</taxon>
    </lineage>
</organism>
<accession>A0A5E4N6B5</accession>
<evidence type="ECO:0000313" key="2">
    <source>
        <dbReference type="EMBL" id="VVC37101.1"/>
    </source>
</evidence>
<keyword evidence="1" id="KW-0812">Transmembrane</keyword>
<reference evidence="2 3" key="1">
    <citation type="submission" date="2019-08" db="EMBL/GenBank/DDBJ databases">
        <authorList>
            <person name="Alioto T."/>
            <person name="Alioto T."/>
            <person name="Gomez Garrido J."/>
        </authorList>
    </citation>
    <scope>NUCLEOTIDE SEQUENCE [LARGE SCALE GENOMIC DNA]</scope>
</reference>